<keyword evidence="2" id="KW-1185">Reference proteome</keyword>
<reference evidence="1 2" key="1">
    <citation type="journal article" date="2017" name="Nature">
        <title>The Apostasia genome and the evolution of orchids.</title>
        <authorList>
            <person name="Zhang G.Q."/>
            <person name="Liu K.W."/>
            <person name="Li Z."/>
            <person name="Lohaus R."/>
            <person name="Hsiao Y.Y."/>
            <person name="Niu S.C."/>
            <person name="Wang J.Y."/>
            <person name="Lin Y.C."/>
            <person name="Xu Q."/>
            <person name="Chen L.J."/>
            <person name="Yoshida K."/>
            <person name="Fujiwara S."/>
            <person name="Wang Z.W."/>
            <person name="Zhang Y.Q."/>
            <person name="Mitsuda N."/>
            <person name="Wang M."/>
            <person name="Liu G.H."/>
            <person name="Pecoraro L."/>
            <person name="Huang H.X."/>
            <person name="Xiao X.J."/>
            <person name="Lin M."/>
            <person name="Wu X.Y."/>
            <person name="Wu W.L."/>
            <person name="Chen Y.Y."/>
            <person name="Chang S.B."/>
            <person name="Sakamoto S."/>
            <person name="Ohme-Takagi M."/>
            <person name="Yagi M."/>
            <person name="Zeng S.J."/>
            <person name="Shen C.Y."/>
            <person name="Yeh C.M."/>
            <person name="Luo Y.B."/>
            <person name="Tsai W.C."/>
            <person name="Van de Peer Y."/>
            <person name="Liu Z.J."/>
        </authorList>
    </citation>
    <scope>NUCLEOTIDE SEQUENCE [LARGE SCALE GENOMIC DNA]</scope>
    <source>
        <strain evidence="2">cv. Shenzhen</strain>
        <tissue evidence="1">Stem</tissue>
    </source>
</reference>
<sequence>MKSQRSRRLWNPKEQGSYGIPKVKGYDNCVTPRVKTAQNGRIPRDKTACIPETAEPIQAIKTTL</sequence>
<name>A0A2I0A1N0_9ASPA</name>
<accession>A0A2I0A1N0</accession>
<evidence type="ECO:0000313" key="1">
    <source>
        <dbReference type="EMBL" id="PKA49450.1"/>
    </source>
</evidence>
<gene>
    <name evidence="1" type="ORF">AXF42_Ash016639</name>
</gene>
<evidence type="ECO:0000313" key="2">
    <source>
        <dbReference type="Proteomes" id="UP000236161"/>
    </source>
</evidence>
<dbReference type="EMBL" id="KZ452038">
    <property type="protein sequence ID" value="PKA49450.1"/>
    <property type="molecule type" value="Genomic_DNA"/>
</dbReference>
<organism evidence="1 2">
    <name type="scientific">Apostasia shenzhenica</name>
    <dbReference type="NCBI Taxonomy" id="1088818"/>
    <lineage>
        <taxon>Eukaryota</taxon>
        <taxon>Viridiplantae</taxon>
        <taxon>Streptophyta</taxon>
        <taxon>Embryophyta</taxon>
        <taxon>Tracheophyta</taxon>
        <taxon>Spermatophyta</taxon>
        <taxon>Magnoliopsida</taxon>
        <taxon>Liliopsida</taxon>
        <taxon>Asparagales</taxon>
        <taxon>Orchidaceae</taxon>
        <taxon>Apostasioideae</taxon>
        <taxon>Apostasia</taxon>
    </lineage>
</organism>
<proteinExistence type="predicted"/>
<dbReference type="Proteomes" id="UP000236161">
    <property type="component" value="Unassembled WGS sequence"/>
</dbReference>
<dbReference type="AlphaFoldDB" id="A0A2I0A1N0"/>
<protein>
    <submittedName>
        <fullName evidence="1">Uncharacterized protein</fullName>
    </submittedName>
</protein>